<proteinExistence type="predicted"/>
<evidence type="ECO:0000313" key="2">
    <source>
        <dbReference type="Proteomes" id="UP001054837"/>
    </source>
</evidence>
<evidence type="ECO:0000313" key="1">
    <source>
        <dbReference type="EMBL" id="GIY57511.1"/>
    </source>
</evidence>
<dbReference type="EMBL" id="BPLQ01011346">
    <property type="protein sequence ID" value="GIY57511.1"/>
    <property type="molecule type" value="Genomic_DNA"/>
</dbReference>
<feature type="non-terminal residue" evidence="1">
    <location>
        <position position="1"/>
    </location>
</feature>
<comment type="caution">
    <text evidence="1">The sequence shown here is derived from an EMBL/GenBank/DDBJ whole genome shotgun (WGS) entry which is preliminary data.</text>
</comment>
<keyword evidence="2" id="KW-1185">Reference proteome</keyword>
<name>A0AAV4UIC6_9ARAC</name>
<organism evidence="1 2">
    <name type="scientific">Caerostris darwini</name>
    <dbReference type="NCBI Taxonomy" id="1538125"/>
    <lineage>
        <taxon>Eukaryota</taxon>
        <taxon>Metazoa</taxon>
        <taxon>Ecdysozoa</taxon>
        <taxon>Arthropoda</taxon>
        <taxon>Chelicerata</taxon>
        <taxon>Arachnida</taxon>
        <taxon>Araneae</taxon>
        <taxon>Araneomorphae</taxon>
        <taxon>Entelegynae</taxon>
        <taxon>Araneoidea</taxon>
        <taxon>Araneidae</taxon>
        <taxon>Caerostris</taxon>
    </lineage>
</organism>
<sequence>SKSASYFTTRFKISTHKESRPVSRSPGLFLQIILLADMKEM</sequence>
<gene>
    <name evidence="1" type="ORF">CDAR_13161</name>
</gene>
<reference evidence="1 2" key="1">
    <citation type="submission" date="2021-06" db="EMBL/GenBank/DDBJ databases">
        <title>Caerostris darwini draft genome.</title>
        <authorList>
            <person name="Kono N."/>
            <person name="Arakawa K."/>
        </authorList>
    </citation>
    <scope>NUCLEOTIDE SEQUENCE [LARGE SCALE GENOMIC DNA]</scope>
</reference>
<protein>
    <submittedName>
        <fullName evidence="1">Uncharacterized protein</fullName>
    </submittedName>
</protein>
<accession>A0AAV4UIC6</accession>
<dbReference type="Proteomes" id="UP001054837">
    <property type="component" value="Unassembled WGS sequence"/>
</dbReference>
<dbReference type="AlphaFoldDB" id="A0AAV4UIC6"/>